<keyword evidence="2" id="KW-1185">Reference proteome</keyword>
<dbReference type="EMBL" id="CM044704">
    <property type="protein sequence ID" value="KAI5668316.1"/>
    <property type="molecule type" value="Genomic_DNA"/>
</dbReference>
<gene>
    <name evidence="1" type="ORF">M9H77_18169</name>
</gene>
<reference evidence="2" key="1">
    <citation type="journal article" date="2023" name="Nat. Plants">
        <title>Single-cell RNA sequencing provides a high-resolution roadmap for understanding the multicellular compartmentation of specialized metabolism.</title>
        <authorList>
            <person name="Sun S."/>
            <person name="Shen X."/>
            <person name="Li Y."/>
            <person name="Li Y."/>
            <person name="Wang S."/>
            <person name="Li R."/>
            <person name="Zhang H."/>
            <person name="Shen G."/>
            <person name="Guo B."/>
            <person name="Wei J."/>
            <person name="Xu J."/>
            <person name="St-Pierre B."/>
            <person name="Chen S."/>
            <person name="Sun C."/>
        </authorList>
    </citation>
    <scope>NUCLEOTIDE SEQUENCE [LARGE SCALE GENOMIC DNA]</scope>
</reference>
<comment type="caution">
    <text evidence="1">The sequence shown here is derived from an EMBL/GenBank/DDBJ whole genome shotgun (WGS) entry which is preliminary data.</text>
</comment>
<proteinExistence type="predicted"/>
<name>A0ACC0B6P8_CATRO</name>
<organism evidence="1 2">
    <name type="scientific">Catharanthus roseus</name>
    <name type="common">Madagascar periwinkle</name>
    <name type="synonym">Vinca rosea</name>
    <dbReference type="NCBI Taxonomy" id="4058"/>
    <lineage>
        <taxon>Eukaryota</taxon>
        <taxon>Viridiplantae</taxon>
        <taxon>Streptophyta</taxon>
        <taxon>Embryophyta</taxon>
        <taxon>Tracheophyta</taxon>
        <taxon>Spermatophyta</taxon>
        <taxon>Magnoliopsida</taxon>
        <taxon>eudicotyledons</taxon>
        <taxon>Gunneridae</taxon>
        <taxon>Pentapetalae</taxon>
        <taxon>asterids</taxon>
        <taxon>lamiids</taxon>
        <taxon>Gentianales</taxon>
        <taxon>Apocynaceae</taxon>
        <taxon>Rauvolfioideae</taxon>
        <taxon>Vinceae</taxon>
        <taxon>Catharanthinae</taxon>
        <taxon>Catharanthus</taxon>
    </lineage>
</organism>
<dbReference type="Proteomes" id="UP001060085">
    <property type="component" value="Linkage Group LG04"/>
</dbReference>
<accession>A0ACC0B6P8</accession>
<evidence type="ECO:0000313" key="1">
    <source>
        <dbReference type="EMBL" id="KAI5668316.1"/>
    </source>
</evidence>
<sequence>MAQCNSQMNRIKTEKAEGLIYYNRLLFLEYLPEHDRRKIVMNRKQLVVNNITRSCNLYLETLQDSVRAATARAERAWRVRLLSTRTVPRRLTGTDQRRKSPEGSHRNRTDRLFKRRERGKTEGQRELREAAAAKAEMKRGLWQA</sequence>
<evidence type="ECO:0000313" key="2">
    <source>
        <dbReference type="Proteomes" id="UP001060085"/>
    </source>
</evidence>
<protein>
    <submittedName>
        <fullName evidence="1">Uncharacterized protein</fullName>
    </submittedName>
</protein>